<proteinExistence type="predicted"/>
<evidence type="ECO:0000313" key="2">
    <source>
        <dbReference type="EMBL" id="KAK1671958.1"/>
    </source>
</evidence>
<dbReference type="RefSeq" id="XP_060425961.1">
    <property type="nucleotide sequence ID" value="XM_060572772.1"/>
</dbReference>
<keyword evidence="1" id="KW-0732">Signal</keyword>
<dbReference type="GeneID" id="85457298"/>
<name>A0AAJ0ADJ9_9PEZI</name>
<dbReference type="AlphaFoldDB" id="A0AAJ0ADJ9"/>
<keyword evidence="3" id="KW-1185">Reference proteome</keyword>
<sequence>MDFWSSGSSWCFLIEWATTASGQHAIQPDLLQRKLFPNWKETTGHLQTWICSKALAPHQGLHSPFWRCRIIAMDQLVAVPPIGQWPWRRKALTPTTETPKPFWISRQLIELKQEITGRRYISNVGEFYVVWPAHLCDTTVKTFHPL</sequence>
<protein>
    <submittedName>
        <fullName evidence="2">Uncharacterized protein</fullName>
    </submittedName>
</protein>
<organism evidence="2 3">
    <name type="scientific">Colletotrichum godetiae</name>
    <dbReference type="NCBI Taxonomy" id="1209918"/>
    <lineage>
        <taxon>Eukaryota</taxon>
        <taxon>Fungi</taxon>
        <taxon>Dikarya</taxon>
        <taxon>Ascomycota</taxon>
        <taxon>Pezizomycotina</taxon>
        <taxon>Sordariomycetes</taxon>
        <taxon>Hypocreomycetidae</taxon>
        <taxon>Glomerellales</taxon>
        <taxon>Glomerellaceae</taxon>
        <taxon>Colletotrichum</taxon>
        <taxon>Colletotrichum acutatum species complex</taxon>
    </lineage>
</organism>
<gene>
    <name evidence="2" type="ORF">BDP55DRAFT_635378</name>
</gene>
<dbReference type="EMBL" id="JAHMHR010000042">
    <property type="protein sequence ID" value="KAK1671958.1"/>
    <property type="molecule type" value="Genomic_DNA"/>
</dbReference>
<feature type="signal peptide" evidence="1">
    <location>
        <begin position="1"/>
        <end position="22"/>
    </location>
</feature>
<accession>A0AAJ0ADJ9</accession>
<reference evidence="2" key="1">
    <citation type="submission" date="2021-06" db="EMBL/GenBank/DDBJ databases">
        <title>Comparative genomics, transcriptomics and evolutionary studies reveal genomic signatures of adaptation to plant cell wall in hemibiotrophic fungi.</title>
        <authorList>
            <consortium name="DOE Joint Genome Institute"/>
            <person name="Baroncelli R."/>
            <person name="Diaz J.F."/>
            <person name="Benocci T."/>
            <person name="Peng M."/>
            <person name="Battaglia E."/>
            <person name="Haridas S."/>
            <person name="Andreopoulos W."/>
            <person name="Labutti K."/>
            <person name="Pangilinan J."/>
            <person name="Floch G.L."/>
            <person name="Makela M.R."/>
            <person name="Henrissat B."/>
            <person name="Grigoriev I.V."/>
            <person name="Crouch J.A."/>
            <person name="De Vries R.P."/>
            <person name="Sukno S.A."/>
            <person name="Thon M.R."/>
        </authorList>
    </citation>
    <scope>NUCLEOTIDE SEQUENCE</scope>
    <source>
        <strain evidence="2">CBS 193.32</strain>
    </source>
</reference>
<feature type="chain" id="PRO_5042531346" evidence="1">
    <location>
        <begin position="23"/>
        <end position="146"/>
    </location>
</feature>
<dbReference type="Proteomes" id="UP001224890">
    <property type="component" value="Unassembled WGS sequence"/>
</dbReference>
<comment type="caution">
    <text evidence="2">The sequence shown here is derived from an EMBL/GenBank/DDBJ whole genome shotgun (WGS) entry which is preliminary data.</text>
</comment>
<evidence type="ECO:0000256" key="1">
    <source>
        <dbReference type="SAM" id="SignalP"/>
    </source>
</evidence>
<evidence type="ECO:0000313" key="3">
    <source>
        <dbReference type="Proteomes" id="UP001224890"/>
    </source>
</evidence>